<keyword evidence="5" id="KW-1185">Reference proteome</keyword>
<dbReference type="InterPro" id="IPR051933">
    <property type="entry name" value="Resuscitation_pf_RpfB"/>
</dbReference>
<comment type="caution">
    <text evidence="4">The sequence shown here is derived from an EMBL/GenBank/DDBJ whole genome shotgun (WGS) entry which is preliminary data.</text>
</comment>
<dbReference type="InterPro" id="IPR036779">
    <property type="entry name" value="LysM_dom_sf"/>
</dbReference>
<evidence type="ECO:0000313" key="5">
    <source>
        <dbReference type="Proteomes" id="UP001232973"/>
    </source>
</evidence>
<dbReference type="InterPro" id="IPR059180">
    <property type="entry name" value="3D_YorM"/>
</dbReference>
<reference evidence="4 5" key="1">
    <citation type="submission" date="2023-07" db="EMBL/GenBank/DDBJ databases">
        <title>Genomic Encyclopedia of Type Strains, Phase IV (KMG-IV): sequencing the most valuable type-strain genomes for metagenomic binning, comparative biology and taxonomic classification.</title>
        <authorList>
            <person name="Goeker M."/>
        </authorList>
    </citation>
    <scope>NUCLEOTIDE SEQUENCE [LARGE SCALE GENOMIC DNA]</scope>
    <source>
        <strain evidence="4 5">DSM 4006</strain>
    </source>
</reference>
<evidence type="ECO:0000259" key="3">
    <source>
        <dbReference type="PROSITE" id="PS51782"/>
    </source>
</evidence>
<dbReference type="SMART" id="SM00257">
    <property type="entry name" value="LysM"/>
    <property type="match status" value="2"/>
</dbReference>
<evidence type="ECO:0000256" key="2">
    <source>
        <dbReference type="SAM" id="SignalP"/>
    </source>
</evidence>
<keyword evidence="1 2" id="KW-0732">Signal</keyword>
<evidence type="ECO:0000313" key="4">
    <source>
        <dbReference type="EMBL" id="MDQ0189935.1"/>
    </source>
</evidence>
<dbReference type="RefSeq" id="WP_274456952.1">
    <property type="nucleotide sequence ID" value="NZ_CP067097.1"/>
</dbReference>
<feature type="signal peptide" evidence="2">
    <location>
        <begin position="1"/>
        <end position="26"/>
    </location>
</feature>
<dbReference type="Pfam" id="PF06725">
    <property type="entry name" value="3D"/>
    <property type="match status" value="1"/>
</dbReference>
<organism evidence="4 5">
    <name type="scientific">Alicyclobacillus cycloheptanicus</name>
    <dbReference type="NCBI Taxonomy" id="1457"/>
    <lineage>
        <taxon>Bacteria</taxon>
        <taxon>Bacillati</taxon>
        <taxon>Bacillota</taxon>
        <taxon>Bacilli</taxon>
        <taxon>Bacillales</taxon>
        <taxon>Alicyclobacillaceae</taxon>
        <taxon>Alicyclobacillus</taxon>
    </lineage>
</organism>
<dbReference type="SUPFAM" id="SSF50685">
    <property type="entry name" value="Barwin-like endoglucanases"/>
    <property type="match status" value="1"/>
</dbReference>
<dbReference type="PANTHER" id="PTHR39160">
    <property type="entry name" value="CELL WALL-BINDING PROTEIN YOCH"/>
    <property type="match status" value="1"/>
</dbReference>
<dbReference type="CDD" id="cd00118">
    <property type="entry name" value="LysM"/>
    <property type="match status" value="2"/>
</dbReference>
<dbReference type="EMBL" id="JAUSTP010000012">
    <property type="protein sequence ID" value="MDQ0189935.1"/>
    <property type="molecule type" value="Genomic_DNA"/>
</dbReference>
<dbReference type="Pfam" id="PF01476">
    <property type="entry name" value="LysM"/>
    <property type="match status" value="2"/>
</dbReference>
<feature type="domain" description="LysM" evidence="3">
    <location>
        <begin position="100"/>
        <end position="144"/>
    </location>
</feature>
<dbReference type="InterPro" id="IPR018392">
    <property type="entry name" value="LysM"/>
</dbReference>
<dbReference type="Gene3D" id="3.10.350.10">
    <property type="entry name" value="LysM domain"/>
    <property type="match status" value="2"/>
</dbReference>
<feature type="domain" description="LysM" evidence="3">
    <location>
        <begin position="27"/>
        <end position="71"/>
    </location>
</feature>
<name>A0ABT9XII7_9BACL</name>
<dbReference type="SUPFAM" id="SSF54106">
    <property type="entry name" value="LysM domain"/>
    <property type="match status" value="2"/>
</dbReference>
<dbReference type="InterPro" id="IPR036908">
    <property type="entry name" value="RlpA-like_sf"/>
</dbReference>
<dbReference type="Proteomes" id="UP001232973">
    <property type="component" value="Unassembled WGS sequence"/>
</dbReference>
<proteinExistence type="predicted"/>
<dbReference type="PROSITE" id="PS51782">
    <property type="entry name" value="LYSM"/>
    <property type="match status" value="2"/>
</dbReference>
<protein>
    <submittedName>
        <fullName evidence="4">LysM repeat protein</fullName>
    </submittedName>
</protein>
<sequence length="248" mass="26200">MRFKNTLLTLSSLGIVSITGMTTAFASTYTVKGNDTFWSISQRTGIPLQTLLKANPKVNPLNLYPGLKIQLPTTQSSTSTSTAESTKSSAAVGQSSTAASTYTIQGDDTFWSISQQKRIPLAALLDANPNVNPLDLYPGLKVAIPKEITCVATAYTASPSENGWGPVDYFGNPLKLGTIAVDPSVIPLKSKLYISGYSFSALPTGGMVGSATDEGSAIKGDRIDIFVPTSEAVADNFGMQTVKVYVLN</sequence>
<dbReference type="PANTHER" id="PTHR39160:SF4">
    <property type="entry name" value="RESUSCITATION-PROMOTING FACTOR RPFB"/>
    <property type="match status" value="1"/>
</dbReference>
<evidence type="ECO:0000256" key="1">
    <source>
        <dbReference type="ARBA" id="ARBA00022729"/>
    </source>
</evidence>
<dbReference type="InterPro" id="IPR010611">
    <property type="entry name" value="3D_dom"/>
</dbReference>
<dbReference type="CDD" id="cd14667">
    <property type="entry name" value="3D_containing_proteins"/>
    <property type="match status" value="1"/>
</dbReference>
<gene>
    <name evidence="4" type="ORF">J2S03_001798</name>
</gene>
<dbReference type="Gene3D" id="2.40.40.10">
    <property type="entry name" value="RlpA-like domain"/>
    <property type="match status" value="1"/>
</dbReference>
<feature type="chain" id="PRO_5046431493" evidence="2">
    <location>
        <begin position="27"/>
        <end position="248"/>
    </location>
</feature>
<accession>A0ABT9XII7</accession>